<sequence>MNDLASNQPRIDAEEILEGIRRWVEIESPSHDAAAVNRMADQVEADMRAIGATIERTPGRDGWADILTARTPWGGDGPGILVLSHIDTVHPMGFIKDVLPFKQDGDKVFGPGIYDMKGGAYLAYYAYRHLVRSGKQTKLPITFMFVPEEEVGSPTSQKMIEQMALKNKYVLVTEPARDGGKIVTSRKGVLHFDVKCEGRPAHAGAQHQDGRSAIREMAKQIIRFEELTNYETGVTCNVGLVSGGTGVNVVPQFCTAEVDMRVPTPELAEEMTKKILGFTAFDPDVKVTITGGINRPPYVKDEGITKLFDHAKALAAEIGFELEDVKITGGGSDGNFTAAVGVPTLDGLGVDGRGAHTDYEQAYYSSFEPRAKLMLRLFETLE</sequence>
<dbReference type="RefSeq" id="WP_121221020.1">
    <property type="nucleotide sequence ID" value="NZ_RBIG01000003.1"/>
</dbReference>
<keyword evidence="7" id="KW-0645">Protease</keyword>
<dbReference type="Gene3D" id="3.30.70.360">
    <property type="match status" value="1"/>
</dbReference>
<dbReference type="Gene3D" id="3.40.630.10">
    <property type="entry name" value="Zn peptidases"/>
    <property type="match status" value="1"/>
</dbReference>
<evidence type="ECO:0000313" key="7">
    <source>
        <dbReference type="EMBL" id="RKQ68394.1"/>
    </source>
</evidence>
<dbReference type="InterPro" id="IPR001261">
    <property type="entry name" value="ArgE/DapE_CS"/>
</dbReference>
<dbReference type="EMBL" id="RBIG01000003">
    <property type="protein sequence ID" value="RKQ68394.1"/>
    <property type="molecule type" value="Genomic_DNA"/>
</dbReference>
<dbReference type="PANTHER" id="PTHR43808">
    <property type="entry name" value="ACETYLORNITHINE DEACETYLASE"/>
    <property type="match status" value="1"/>
</dbReference>
<dbReference type="PROSITE" id="PS00758">
    <property type="entry name" value="ARGE_DAPE_CPG2_1"/>
    <property type="match status" value="1"/>
</dbReference>
<dbReference type="Pfam" id="PF01546">
    <property type="entry name" value="Peptidase_M20"/>
    <property type="match status" value="1"/>
</dbReference>
<dbReference type="GO" id="GO:0046872">
    <property type="term" value="F:metal ion binding"/>
    <property type="evidence" value="ECO:0007669"/>
    <property type="project" value="UniProtKB-KW"/>
</dbReference>
<dbReference type="Proteomes" id="UP000277424">
    <property type="component" value="Unassembled WGS sequence"/>
</dbReference>
<evidence type="ECO:0000256" key="4">
    <source>
        <dbReference type="ARBA" id="ARBA00022833"/>
    </source>
</evidence>
<dbReference type="InterPro" id="IPR011650">
    <property type="entry name" value="Peptidase_M20_dimer"/>
</dbReference>
<evidence type="ECO:0000256" key="2">
    <source>
        <dbReference type="ARBA" id="ARBA00022723"/>
    </source>
</evidence>
<dbReference type="InterPro" id="IPR036264">
    <property type="entry name" value="Bact_exopeptidase_dim_dom"/>
</dbReference>
<evidence type="ECO:0000256" key="3">
    <source>
        <dbReference type="ARBA" id="ARBA00022801"/>
    </source>
</evidence>
<dbReference type="GO" id="GO:0004180">
    <property type="term" value="F:carboxypeptidase activity"/>
    <property type="evidence" value="ECO:0007669"/>
    <property type="project" value="UniProtKB-KW"/>
</dbReference>
<dbReference type="PIRSF" id="PIRSF037238">
    <property type="entry name" value="Carboxypeptidase_G2"/>
    <property type="match status" value="1"/>
</dbReference>
<dbReference type="SUPFAM" id="SSF55031">
    <property type="entry name" value="Bacterial exopeptidase dimerisation domain"/>
    <property type="match status" value="1"/>
</dbReference>
<comment type="cofactor">
    <cofactor evidence="1">
        <name>Zn(2+)</name>
        <dbReference type="ChEBI" id="CHEBI:29105"/>
    </cofactor>
</comment>
<keyword evidence="2" id="KW-0479">Metal-binding</keyword>
<comment type="caution">
    <text evidence="7">The sequence shown here is derived from an EMBL/GenBank/DDBJ whole genome shotgun (WGS) entry which is preliminary data.</text>
</comment>
<feature type="active site" description="Proton acceptor" evidence="5">
    <location>
        <position position="149"/>
    </location>
</feature>
<dbReference type="InterPro" id="IPR017150">
    <property type="entry name" value="Pept_M20_glutamate_carboxypep"/>
</dbReference>
<dbReference type="AlphaFoldDB" id="A0A420WBL0"/>
<evidence type="ECO:0000259" key="6">
    <source>
        <dbReference type="Pfam" id="PF07687"/>
    </source>
</evidence>
<dbReference type="InterPro" id="IPR002933">
    <property type="entry name" value="Peptidase_M20"/>
</dbReference>
<evidence type="ECO:0000256" key="1">
    <source>
        <dbReference type="ARBA" id="ARBA00001947"/>
    </source>
</evidence>
<reference evidence="7 8" key="1">
    <citation type="submission" date="2018-10" db="EMBL/GenBank/DDBJ databases">
        <title>Comparative analysis of microorganisms from saline springs in Andes Mountain Range, Colombia.</title>
        <authorList>
            <person name="Rubin E."/>
        </authorList>
    </citation>
    <scope>NUCLEOTIDE SEQUENCE [LARGE SCALE GENOMIC DNA]</scope>
    <source>
        <strain evidence="7 8">USBA 36</strain>
    </source>
</reference>
<proteinExistence type="predicted"/>
<feature type="domain" description="Peptidase M20 dimerisation" evidence="6">
    <location>
        <begin position="185"/>
        <end position="275"/>
    </location>
</feature>
<dbReference type="CDD" id="cd03885">
    <property type="entry name" value="M20_CPDG2"/>
    <property type="match status" value="1"/>
</dbReference>
<dbReference type="SUPFAM" id="SSF53187">
    <property type="entry name" value="Zn-dependent exopeptidases"/>
    <property type="match status" value="1"/>
</dbReference>
<name>A0A420WBL0_9PROT</name>
<evidence type="ECO:0000256" key="5">
    <source>
        <dbReference type="PIRSR" id="PIRSR037238-1"/>
    </source>
</evidence>
<dbReference type="InterPro" id="IPR050072">
    <property type="entry name" value="Peptidase_M20A"/>
</dbReference>
<feature type="active site" evidence="5">
    <location>
        <position position="87"/>
    </location>
</feature>
<keyword evidence="3" id="KW-0378">Hydrolase</keyword>
<dbReference type="PANTHER" id="PTHR43808:SF9">
    <property type="entry name" value="BLL0789 PROTEIN"/>
    <property type="match status" value="1"/>
</dbReference>
<evidence type="ECO:0000313" key="8">
    <source>
        <dbReference type="Proteomes" id="UP000277424"/>
    </source>
</evidence>
<organism evidence="7 8">
    <name type="scientific">Oceanibaculum indicum</name>
    <dbReference type="NCBI Taxonomy" id="526216"/>
    <lineage>
        <taxon>Bacteria</taxon>
        <taxon>Pseudomonadati</taxon>
        <taxon>Pseudomonadota</taxon>
        <taxon>Alphaproteobacteria</taxon>
        <taxon>Rhodospirillales</taxon>
        <taxon>Oceanibaculaceae</taxon>
        <taxon>Oceanibaculum</taxon>
    </lineage>
</organism>
<dbReference type="Pfam" id="PF07687">
    <property type="entry name" value="M20_dimer"/>
    <property type="match status" value="1"/>
</dbReference>
<keyword evidence="7" id="KW-0121">Carboxypeptidase</keyword>
<accession>A0A420WBL0</accession>
<dbReference type="OrthoDB" id="9776600at2"/>
<gene>
    <name evidence="7" type="ORF">BCL74_2873</name>
</gene>
<keyword evidence="4" id="KW-0862">Zinc</keyword>
<protein>
    <submittedName>
        <fullName evidence="7">Glutamate carboxypeptidase</fullName>
    </submittedName>
</protein>